<feature type="compositionally biased region" description="Low complexity" evidence="1">
    <location>
        <begin position="108"/>
        <end position="119"/>
    </location>
</feature>
<gene>
    <name evidence="4" type="primary">109590188</name>
</gene>
<dbReference type="PANTHER" id="PTHR46312">
    <property type="entry name" value="NACHT DOMAIN-CONTAINING PROTEIN"/>
    <property type="match status" value="1"/>
</dbReference>
<dbReference type="KEGG" id="aqu:109590188"/>
<evidence type="ECO:0008006" key="6">
    <source>
        <dbReference type="Google" id="ProtNLM"/>
    </source>
</evidence>
<keyword evidence="5" id="KW-1185">Reference proteome</keyword>
<evidence type="ECO:0000313" key="4">
    <source>
        <dbReference type="EnsemblMetazoa" id="Aqu2.1.08642_001"/>
    </source>
</evidence>
<feature type="region of interest" description="Disordered" evidence="1">
    <location>
        <begin position="98"/>
        <end position="119"/>
    </location>
</feature>
<dbReference type="InterPro" id="IPR007111">
    <property type="entry name" value="NACHT_NTPase"/>
</dbReference>
<dbReference type="GO" id="GO:0007165">
    <property type="term" value="P:signal transduction"/>
    <property type="evidence" value="ECO:0007669"/>
    <property type="project" value="InterPro"/>
</dbReference>
<accession>A0A1X7T334</accession>
<name>A0A1X7T334_AMPQE</name>
<dbReference type="PROSITE" id="PS50017">
    <property type="entry name" value="DEATH_DOMAIN"/>
    <property type="match status" value="1"/>
</dbReference>
<dbReference type="InterPro" id="IPR000488">
    <property type="entry name" value="Death_dom"/>
</dbReference>
<evidence type="ECO:0000259" key="3">
    <source>
        <dbReference type="PROSITE" id="PS50837"/>
    </source>
</evidence>
<dbReference type="Gene3D" id="3.40.50.300">
    <property type="entry name" value="P-loop containing nucleotide triphosphate hydrolases"/>
    <property type="match status" value="1"/>
</dbReference>
<dbReference type="Pfam" id="PF05729">
    <property type="entry name" value="NACHT"/>
    <property type="match status" value="1"/>
</dbReference>
<dbReference type="SUPFAM" id="SSF52540">
    <property type="entry name" value="P-loop containing nucleoside triphosphate hydrolases"/>
    <property type="match status" value="1"/>
</dbReference>
<protein>
    <recommendedName>
        <fullName evidence="6">NACHT domain-containing protein</fullName>
    </recommendedName>
</protein>
<dbReference type="CDD" id="cd01670">
    <property type="entry name" value="Death"/>
    <property type="match status" value="1"/>
</dbReference>
<dbReference type="eggNOG" id="ENOG502SBIG">
    <property type="taxonomic scope" value="Eukaryota"/>
</dbReference>
<dbReference type="Proteomes" id="UP000007879">
    <property type="component" value="Unassembled WGS sequence"/>
</dbReference>
<sequence length="844" mass="97596">MESLLDSRPSLQELMKKVCLKAKWYEIGVRLGLDSDELDAINSSPDSPGVKTSRMYKLWLNSNPQATRRELVEVLEDMECNRQAAEYKEYLKQSIEKITPRPEPIPPEGTSTSTPQESTESIILPPRIYMVAFIFIAFLVFIILRSPPPDLHTHTPQVIKLCGSELRDKYIDTLTNQMNSEYPTAGRTSVPVNIPFIPLISIVVKNKSKETAEWLLSTTPKDVVQNKEIMKIQIEDILKPVSEKRLRFVLIEGEPGIGKSTLAKELVLRWANRSDKLLSNYDIVFFIQLRFETYHKATSIEDLFVDLDNQTINMTDLNIEIKKRKGAGILWILDGFDELPSHLRNNSILMTLIKGVILPKSTVIVTSRPVASDLLLELLKDDNSKRISLRGFDSTKIGEFALKYFNDKDKASNFSSYYSDNIVIESMLYNPLNCFIVCTIFNDLIATNNEQYPQTMTSLYNHYIRILLKRHLIKTKLISDIDYKMPQRLMLETDFNNQLLQDVWENFSLISKIAYDGVMEEQYVFENKLHNVTKLSMMDTIFSFFLYEKNESSSFLHTTLQEYFAAVYLVNNKSKFTIKKYKLQENLEVFTFYVGICKMTNKDVNSKVMDILKQDISRHWYTKHVTIGSVLLRCLYEDDSLLYNIGLSVNHSLQLHSDWTSTNFDYYIYGYLIALHKITYIIDFYYSDQIKAFNKGLQSQSLISKGKINLRVSSYSSDNDRRVFKGKINLRVSSYSSDNDRRVFNELLLMPSDPVIKMEISPFNDFNLEICQIISRFKLLEEITVSAAILSTCLSLKENPLKENPLLKLNTLNTNIGYLLHENELKTLEQLIAPGRPLKYWMLL</sequence>
<proteinExistence type="predicted"/>
<dbReference type="OrthoDB" id="120976at2759"/>
<feature type="domain" description="NACHT" evidence="3">
    <location>
        <begin position="247"/>
        <end position="369"/>
    </location>
</feature>
<reference evidence="4" key="2">
    <citation type="submission" date="2017-05" db="UniProtKB">
        <authorList>
            <consortium name="EnsemblMetazoa"/>
        </authorList>
    </citation>
    <scope>IDENTIFICATION</scope>
</reference>
<feature type="domain" description="Death" evidence="2">
    <location>
        <begin position="22"/>
        <end position="91"/>
    </location>
</feature>
<evidence type="ECO:0000256" key="1">
    <source>
        <dbReference type="SAM" id="MobiDB-lite"/>
    </source>
</evidence>
<organism evidence="4">
    <name type="scientific">Amphimedon queenslandica</name>
    <name type="common">Sponge</name>
    <dbReference type="NCBI Taxonomy" id="400682"/>
    <lineage>
        <taxon>Eukaryota</taxon>
        <taxon>Metazoa</taxon>
        <taxon>Porifera</taxon>
        <taxon>Demospongiae</taxon>
        <taxon>Heteroscleromorpha</taxon>
        <taxon>Haplosclerida</taxon>
        <taxon>Niphatidae</taxon>
        <taxon>Amphimedon</taxon>
    </lineage>
</organism>
<dbReference type="Pfam" id="PF00531">
    <property type="entry name" value="Death"/>
    <property type="match status" value="1"/>
</dbReference>
<dbReference type="InParanoid" id="A0A1X7T334"/>
<evidence type="ECO:0000259" key="2">
    <source>
        <dbReference type="PROSITE" id="PS50017"/>
    </source>
</evidence>
<evidence type="ECO:0000313" key="5">
    <source>
        <dbReference type="Proteomes" id="UP000007879"/>
    </source>
</evidence>
<dbReference type="PROSITE" id="PS50837">
    <property type="entry name" value="NACHT"/>
    <property type="match status" value="1"/>
</dbReference>
<reference evidence="5" key="1">
    <citation type="journal article" date="2010" name="Nature">
        <title>The Amphimedon queenslandica genome and the evolution of animal complexity.</title>
        <authorList>
            <person name="Srivastava M."/>
            <person name="Simakov O."/>
            <person name="Chapman J."/>
            <person name="Fahey B."/>
            <person name="Gauthier M.E."/>
            <person name="Mitros T."/>
            <person name="Richards G.S."/>
            <person name="Conaco C."/>
            <person name="Dacre M."/>
            <person name="Hellsten U."/>
            <person name="Larroux C."/>
            <person name="Putnam N.H."/>
            <person name="Stanke M."/>
            <person name="Adamska M."/>
            <person name="Darling A."/>
            <person name="Degnan S.M."/>
            <person name="Oakley T.H."/>
            <person name="Plachetzki D.C."/>
            <person name="Zhai Y."/>
            <person name="Adamski M."/>
            <person name="Calcino A."/>
            <person name="Cummins S.F."/>
            <person name="Goodstein D.M."/>
            <person name="Harris C."/>
            <person name="Jackson D.J."/>
            <person name="Leys S.P."/>
            <person name="Shu S."/>
            <person name="Woodcroft B.J."/>
            <person name="Vervoort M."/>
            <person name="Kosik K.S."/>
            <person name="Manning G."/>
            <person name="Degnan B.M."/>
            <person name="Rokhsar D.S."/>
        </authorList>
    </citation>
    <scope>NUCLEOTIDE SEQUENCE [LARGE SCALE GENOMIC DNA]</scope>
</reference>
<dbReference type="InterPro" id="IPR027417">
    <property type="entry name" value="P-loop_NTPase"/>
</dbReference>
<dbReference type="SUPFAM" id="SSF47986">
    <property type="entry name" value="DEATH domain"/>
    <property type="match status" value="1"/>
</dbReference>
<dbReference type="PANTHER" id="PTHR46312:SF2">
    <property type="entry name" value="NUCLEOTIDE-BINDING OLIGOMERIZATION DOMAIN-CONTAINING PROTEIN 2-LIKE"/>
    <property type="match status" value="1"/>
</dbReference>
<dbReference type="AlphaFoldDB" id="A0A1X7T334"/>
<dbReference type="EnsemblMetazoa" id="Aqu2.1.08642_001">
    <property type="protein sequence ID" value="Aqu2.1.08642_001"/>
    <property type="gene ID" value="Aqu2.1.08642"/>
</dbReference>
<dbReference type="EnsemblMetazoa" id="XM_020006105.1">
    <property type="protein sequence ID" value="XP_019861664.1"/>
    <property type="gene ID" value="LOC109590188"/>
</dbReference>
<dbReference type="InterPro" id="IPR011029">
    <property type="entry name" value="DEATH-like_dom_sf"/>
</dbReference>
<dbReference type="Gene3D" id="1.10.533.10">
    <property type="entry name" value="Death Domain, Fas"/>
    <property type="match status" value="1"/>
</dbReference>